<dbReference type="Pfam" id="PF00646">
    <property type="entry name" value="F-box"/>
    <property type="match status" value="1"/>
</dbReference>
<organism evidence="2 3">
    <name type="scientific">Rotaria sordida</name>
    <dbReference type="NCBI Taxonomy" id="392033"/>
    <lineage>
        <taxon>Eukaryota</taxon>
        <taxon>Metazoa</taxon>
        <taxon>Spiralia</taxon>
        <taxon>Gnathifera</taxon>
        <taxon>Rotifera</taxon>
        <taxon>Eurotatoria</taxon>
        <taxon>Bdelloidea</taxon>
        <taxon>Philodinida</taxon>
        <taxon>Philodinidae</taxon>
        <taxon>Rotaria</taxon>
    </lineage>
</organism>
<dbReference type="SUPFAM" id="SSF81383">
    <property type="entry name" value="F-box domain"/>
    <property type="match status" value="1"/>
</dbReference>
<evidence type="ECO:0000313" key="2">
    <source>
        <dbReference type="EMBL" id="CAF3555437.1"/>
    </source>
</evidence>
<sequence>MCLPLCCDCGPVDCIVCIPLDCCCPHRDRGSLHNQMKKKTQQTNTLPIQPFTSMSTSSLYVLPSELLHRIIDYIDTETVFFSFRNVCKHFYTIVNTYNQYQLDFRLITKPKFCFIRHFIQPENVISLVLSDGHKTSGQIKLFLSLFNISLFTRLRSLTLIQVSESDSIVYLQHISTCSLVSLSIDYRNMPRPITTTDDFLSTNLEKLRNLRKFELSVSRLTIDNMQYPIQHMKLTECILNKSIFDILLHFPHLETLMVSSISTPNIDENLATTMQIKSKLKSLTVEGYSLCMNMIISILLCTPSLIHFKLIAWPTMPELSWSGRWWAEFFQKNLNQLKLFEFFFNKRIDYKETKCDIESIIAPFRTSFWLEKQWYVACNYYKNTHKLELYSIPICKSNISYECTANKISSTNLTNDVPYIMDNVRSLSLDIIQSAAIIRDNNLLSNHTLFSRVNKLTLLITNEFSNDFIDYLLKLIDFSQLYTLSLTLDLNQQSFQNIIKIINNLLNEAYNVQSIKLRSSRPAYLIEYLQTICSMLSNQVKHLTVYIQDADEMQLILNQFENFSSITFHSNMYWYSKFDNIAEELRMKGRDFIYYNNRMYASFWFGK</sequence>
<dbReference type="Proteomes" id="UP000663823">
    <property type="component" value="Unassembled WGS sequence"/>
</dbReference>
<gene>
    <name evidence="2" type="ORF">OTI717_LOCUS4526</name>
</gene>
<proteinExistence type="predicted"/>
<evidence type="ECO:0000259" key="1">
    <source>
        <dbReference type="PROSITE" id="PS50181"/>
    </source>
</evidence>
<evidence type="ECO:0000313" key="3">
    <source>
        <dbReference type="Proteomes" id="UP000663823"/>
    </source>
</evidence>
<dbReference type="Gene3D" id="3.80.10.10">
    <property type="entry name" value="Ribonuclease Inhibitor"/>
    <property type="match status" value="1"/>
</dbReference>
<dbReference type="EMBL" id="CAJOAX010000274">
    <property type="protein sequence ID" value="CAF3555437.1"/>
    <property type="molecule type" value="Genomic_DNA"/>
</dbReference>
<dbReference type="AlphaFoldDB" id="A0A818KJJ4"/>
<feature type="domain" description="F-box" evidence="1">
    <location>
        <begin position="56"/>
        <end position="107"/>
    </location>
</feature>
<dbReference type="PROSITE" id="PS50181">
    <property type="entry name" value="FBOX"/>
    <property type="match status" value="1"/>
</dbReference>
<reference evidence="2" key="1">
    <citation type="submission" date="2021-02" db="EMBL/GenBank/DDBJ databases">
        <authorList>
            <person name="Nowell W R."/>
        </authorList>
    </citation>
    <scope>NUCLEOTIDE SEQUENCE</scope>
</reference>
<name>A0A818KJJ4_9BILA</name>
<dbReference type="SUPFAM" id="SSF52047">
    <property type="entry name" value="RNI-like"/>
    <property type="match status" value="1"/>
</dbReference>
<accession>A0A818KJJ4</accession>
<comment type="caution">
    <text evidence="2">The sequence shown here is derived from an EMBL/GenBank/DDBJ whole genome shotgun (WGS) entry which is preliminary data.</text>
</comment>
<protein>
    <recommendedName>
        <fullName evidence="1">F-box domain-containing protein</fullName>
    </recommendedName>
</protein>
<dbReference type="InterPro" id="IPR036047">
    <property type="entry name" value="F-box-like_dom_sf"/>
</dbReference>
<dbReference type="InterPro" id="IPR032675">
    <property type="entry name" value="LRR_dom_sf"/>
</dbReference>
<dbReference type="InterPro" id="IPR001810">
    <property type="entry name" value="F-box_dom"/>
</dbReference>